<dbReference type="PANTHER" id="PTHR33593">
    <property type="entry name" value="DUF1442 FAMILY PROTEIN"/>
    <property type="match status" value="1"/>
</dbReference>
<accession>A0A8S0P673</accession>
<organism evidence="2 3">
    <name type="scientific">Olea europaea subsp. europaea</name>
    <dbReference type="NCBI Taxonomy" id="158383"/>
    <lineage>
        <taxon>Eukaryota</taxon>
        <taxon>Viridiplantae</taxon>
        <taxon>Streptophyta</taxon>
        <taxon>Embryophyta</taxon>
        <taxon>Tracheophyta</taxon>
        <taxon>Spermatophyta</taxon>
        <taxon>Magnoliopsida</taxon>
        <taxon>eudicotyledons</taxon>
        <taxon>Gunneridae</taxon>
        <taxon>Pentapetalae</taxon>
        <taxon>asterids</taxon>
        <taxon>lamiids</taxon>
        <taxon>Lamiales</taxon>
        <taxon>Oleaceae</taxon>
        <taxon>Oleeae</taxon>
        <taxon>Olea</taxon>
    </lineage>
</organism>
<sequence>MDWSPTSATNAYLDALKLCRESKKECNSCEETWKLESNEFISALAAGLNSKLIVEVTSEASSSTVALAAAARQTRGKLLCILPDPRTLDKSLKVIQDLGLNEMVEFRTGDPIEVLPNYENIDFSLVDCNTDKYGRLVEKLDVNCKRSIVVANNLVEGRKGAEGLLKGVETMFKVQSTKRPIGKGMEITMIGKSNEFGKRERSRRSRSQAERKGQFVKKTNKSKWVFAIDEKNGEEHIYRMPKSL</sequence>
<gene>
    <name evidence="2" type="ORF">OLEA9_A025639</name>
</gene>
<evidence type="ECO:0000313" key="3">
    <source>
        <dbReference type="Proteomes" id="UP000594638"/>
    </source>
</evidence>
<dbReference type="OrthoDB" id="774871at2759"/>
<dbReference type="SUPFAM" id="SSF53335">
    <property type="entry name" value="S-adenosyl-L-methionine-dependent methyltransferases"/>
    <property type="match status" value="1"/>
</dbReference>
<dbReference type="InterPro" id="IPR029063">
    <property type="entry name" value="SAM-dependent_MTases_sf"/>
</dbReference>
<feature type="region of interest" description="Disordered" evidence="1">
    <location>
        <begin position="192"/>
        <end position="216"/>
    </location>
</feature>
<keyword evidence="3" id="KW-1185">Reference proteome</keyword>
<comment type="caution">
    <text evidence="2">The sequence shown here is derived from an EMBL/GenBank/DDBJ whole genome shotgun (WGS) entry which is preliminary data.</text>
</comment>
<dbReference type="EMBL" id="CACTIH010000002">
    <property type="protein sequence ID" value="CAA2933351.1"/>
    <property type="molecule type" value="Genomic_DNA"/>
</dbReference>
<dbReference type="Proteomes" id="UP000594638">
    <property type="component" value="Unassembled WGS sequence"/>
</dbReference>
<dbReference type="Pfam" id="PF07279">
    <property type="entry name" value="DUF1442"/>
    <property type="match status" value="1"/>
</dbReference>
<dbReference type="Gene3D" id="3.40.50.150">
    <property type="entry name" value="Vaccinia Virus protein VP39"/>
    <property type="match status" value="1"/>
</dbReference>
<dbReference type="AlphaFoldDB" id="A0A8S0P673"/>
<name>A0A8S0P673_OLEEU</name>
<protein>
    <submittedName>
        <fullName evidence="2">Uncharacterized protein</fullName>
    </submittedName>
</protein>
<evidence type="ECO:0000313" key="2">
    <source>
        <dbReference type="EMBL" id="CAA2933351.1"/>
    </source>
</evidence>
<dbReference type="InterPro" id="IPR009902">
    <property type="entry name" value="DUF1442"/>
</dbReference>
<proteinExistence type="predicted"/>
<reference evidence="2 3" key="1">
    <citation type="submission" date="2019-12" db="EMBL/GenBank/DDBJ databases">
        <authorList>
            <person name="Alioto T."/>
            <person name="Alioto T."/>
            <person name="Gomez Garrido J."/>
        </authorList>
    </citation>
    <scope>NUCLEOTIDE SEQUENCE [LARGE SCALE GENOMIC DNA]</scope>
</reference>
<dbReference type="PANTHER" id="PTHR33593:SF1">
    <property type="entry name" value="DUF1442 FAMILY PROTEIN"/>
    <property type="match status" value="1"/>
</dbReference>
<evidence type="ECO:0000256" key="1">
    <source>
        <dbReference type="SAM" id="MobiDB-lite"/>
    </source>
</evidence>
<dbReference type="Gramene" id="OE9A025639T1">
    <property type="protein sequence ID" value="OE9A025639C1"/>
    <property type="gene ID" value="OE9A025639"/>
</dbReference>